<accession>A0A2I0IWD8</accession>
<dbReference type="InterPro" id="IPR057441">
    <property type="entry name" value="Beta_prop_At2g24240"/>
</dbReference>
<evidence type="ECO:0000313" key="2">
    <source>
        <dbReference type="EMBL" id="PKI48332.1"/>
    </source>
</evidence>
<dbReference type="EMBL" id="PGOL01002404">
    <property type="protein sequence ID" value="PKI48332.1"/>
    <property type="molecule type" value="Genomic_DNA"/>
</dbReference>
<proteinExistence type="predicted"/>
<dbReference type="Proteomes" id="UP000233551">
    <property type="component" value="Unassembled WGS sequence"/>
</dbReference>
<reference evidence="2 3" key="1">
    <citation type="submission" date="2017-11" db="EMBL/GenBank/DDBJ databases">
        <title>De-novo sequencing of pomegranate (Punica granatum L.) genome.</title>
        <authorList>
            <person name="Akparov Z."/>
            <person name="Amiraslanov A."/>
            <person name="Hajiyeva S."/>
            <person name="Abbasov M."/>
            <person name="Kaur K."/>
            <person name="Hamwieh A."/>
            <person name="Solovyev V."/>
            <person name="Salamov A."/>
            <person name="Braich B."/>
            <person name="Kosarev P."/>
            <person name="Mahmoud A."/>
            <person name="Hajiyev E."/>
            <person name="Babayeva S."/>
            <person name="Izzatullayeva V."/>
            <person name="Mammadov A."/>
            <person name="Mammadov A."/>
            <person name="Sharifova S."/>
            <person name="Ojaghi J."/>
            <person name="Eynullazada K."/>
            <person name="Bayramov B."/>
            <person name="Abdulazimova A."/>
            <person name="Shahmuradov I."/>
        </authorList>
    </citation>
    <scope>NUCLEOTIDE SEQUENCE [LARGE SCALE GENOMIC DNA]</scope>
    <source>
        <strain evidence="3">cv. AG2017</strain>
        <tissue evidence="2">Leaf</tissue>
    </source>
</reference>
<keyword evidence="3" id="KW-1185">Reference proteome</keyword>
<evidence type="ECO:0000313" key="3">
    <source>
        <dbReference type="Proteomes" id="UP000233551"/>
    </source>
</evidence>
<feature type="domain" description="At2g24240-like C-terminal beta-propeller" evidence="1">
    <location>
        <begin position="29"/>
        <end position="138"/>
    </location>
</feature>
<comment type="caution">
    <text evidence="2">The sequence shown here is derived from an EMBL/GenBank/DDBJ whole genome shotgun (WGS) entry which is preliminary data.</text>
</comment>
<gene>
    <name evidence="2" type="ORF">CRG98_031280</name>
</gene>
<organism evidence="2 3">
    <name type="scientific">Punica granatum</name>
    <name type="common">Pomegranate</name>
    <dbReference type="NCBI Taxonomy" id="22663"/>
    <lineage>
        <taxon>Eukaryota</taxon>
        <taxon>Viridiplantae</taxon>
        <taxon>Streptophyta</taxon>
        <taxon>Embryophyta</taxon>
        <taxon>Tracheophyta</taxon>
        <taxon>Spermatophyta</taxon>
        <taxon>Magnoliopsida</taxon>
        <taxon>eudicotyledons</taxon>
        <taxon>Gunneridae</taxon>
        <taxon>Pentapetalae</taxon>
        <taxon>rosids</taxon>
        <taxon>malvids</taxon>
        <taxon>Myrtales</taxon>
        <taxon>Lythraceae</taxon>
        <taxon>Punica</taxon>
    </lineage>
</organism>
<dbReference type="AlphaFoldDB" id="A0A2I0IWD8"/>
<sequence length="208" mass="23232">MQQRCSDINCLLRVNKRDHSMKVVLAVFKIMNVMDSLMNVGFLDYRNIPKEQPWPIGWASSENTVAADHDHPDAIHHHKGQLFAHTRNNGSVFSSGGGVEDLVLTSKVRASDCKGPICDMSIGGDHLFFLYTNPDVVKLMVKLENVQILVGRALLYVVLTQAASLSQRINGKELENKCFWSFDISVTHLPLPICVSFFLSLHPIADLC</sequence>
<protein>
    <recommendedName>
        <fullName evidence="1">At2g24240-like C-terminal beta-propeller domain-containing protein</fullName>
    </recommendedName>
</protein>
<evidence type="ECO:0000259" key="1">
    <source>
        <dbReference type="Pfam" id="PF25279"/>
    </source>
</evidence>
<dbReference type="Pfam" id="PF25279">
    <property type="entry name" value="Beta_prop_At2g24240"/>
    <property type="match status" value="1"/>
</dbReference>
<name>A0A2I0IWD8_PUNGR</name>